<evidence type="ECO:0000256" key="2">
    <source>
        <dbReference type="ARBA" id="ARBA00022771"/>
    </source>
</evidence>
<dbReference type="GO" id="GO:0008270">
    <property type="term" value="F:zinc ion binding"/>
    <property type="evidence" value="ECO:0007669"/>
    <property type="project" value="UniProtKB-KW"/>
</dbReference>
<evidence type="ECO:0000313" key="7">
    <source>
        <dbReference type="EMBL" id="ADI06762.1"/>
    </source>
</evidence>
<dbReference type="Gene3D" id="1.20.120.910">
    <property type="entry name" value="DksA, coiled-coil domain"/>
    <property type="match status" value="1"/>
</dbReference>
<organism evidence="7 8">
    <name type="scientific">Streptomyces bingchenggensis (strain BCW-1)</name>
    <dbReference type="NCBI Taxonomy" id="749414"/>
    <lineage>
        <taxon>Bacteria</taxon>
        <taxon>Bacillati</taxon>
        <taxon>Actinomycetota</taxon>
        <taxon>Actinomycetes</taxon>
        <taxon>Kitasatosporales</taxon>
        <taxon>Streptomycetaceae</taxon>
        <taxon>Streptomyces</taxon>
    </lineage>
</organism>
<sequence>MNGMPPRESPLGPGDLEEAAAKLSDQRDRLRAEIATARETESALRRDCALDAADVGATTLAIEELHTRIDAATALLERTLAALTRIQDGTFGACATCGAPIARERLMAMPHAERCVACTERQSGP</sequence>
<dbReference type="KEGG" id="sbh:SBI_03641"/>
<dbReference type="InterPro" id="IPR037187">
    <property type="entry name" value="DnaK_N"/>
</dbReference>
<dbReference type="AlphaFoldDB" id="D7CE75"/>
<feature type="coiled-coil region" evidence="5">
    <location>
        <begin position="20"/>
        <end position="47"/>
    </location>
</feature>
<dbReference type="Pfam" id="PF01258">
    <property type="entry name" value="zf-dskA_traR"/>
    <property type="match status" value="1"/>
</dbReference>
<evidence type="ECO:0000313" key="8">
    <source>
        <dbReference type="Proteomes" id="UP000000377"/>
    </source>
</evidence>
<evidence type="ECO:0000256" key="5">
    <source>
        <dbReference type="SAM" id="Coils"/>
    </source>
</evidence>
<accession>D7CE75</accession>
<evidence type="ECO:0000259" key="6">
    <source>
        <dbReference type="Pfam" id="PF01258"/>
    </source>
</evidence>
<dbReference type="InterPro" id="IPR000962">
    <property type="entry name" value="Znf_DskA_TraR"/>
</dbReference>
<dbReference type="STRING" id="749414.SBI_03641"/>
<dbReference type="HOGENOM" id="CLU_043144_3_0_11"/>
<gene>
    <name evidence="7" type="ordered locus">SBI_03641</name>
</gene>
<dbReference type="PATRIC" id="fig|749414.3.peg.3777"/>
<feature type="domain" description="Zinc finger DksA/TraR C4-type" evidence="6">
    <location>
        <begin position="89"/>
        <end position="121"/>
    </location>
</feature>
<dbReference type="PROSITE" id="PS51128">
    <property type="entry name" value="ZF_DKSA_2"/>
    <property type="match status" value="1"/>
</dbReference>
<dbReference type="EMBL" id="CP002047">
    <property type="protein sequence ID" value="ADI06762.1"/>
    <property type="molecule type" value="Genomic_DNA"/>
</dbReference>
<dbReference type="SUPFAM" id="SSF57716">
    <property type="entry name" value="Glucocorticoid receptor-like (DNA-binding domain)"/>
    <property type="match status" value="1"/>
</dbReference>
<reference evidence="7 8" key="1">
    <citation type="journal article" date="2010" name="J. Bacteriol.">
        <title>Genome sequence of the milbemycin-producing bacterium Streptomyces bingchenggensis.</title>
        <authorList>
            <person name="Wang X.J."/>
            <person name="Yan Y.J."/>
            <person name="Zhang B."/>
            <person name="An J."/>
            <person name="Wang J.J."/>
            <person name="Tian J."/>
            <person name="Jiang L."/>
            <person name="Chen Y.H."/>
            <person name="Huang S.X."/>
            <person name="Yin M."/>
            <person name="Zhang J."/>
            <person name="Gao A.L."/>
            <person name="Liu C.X."/>
            <person name="Zhu Z.X."/>
            <person name="Xiang W.S."/>
        </authorList>
    </citation>
    <scope>NUCLEOTIDE SEQUENCE [LARGE SCALE GENOMIC DNA]</scope>
    <source>
        <strain evidence="7 8">BCW-1</strain>
    </source>
</reference>
<name>D7CE75_STRBB</name>
<dbReference type="PANTHER" id="PTHR33823:SF2">
    <property type="entry name" value="RNA POLYMERASE-BINDING TRANSCRIPTION FACTOR DKSA"/>
    <property type="match status" value="1"/>
</dbReference>
<evidence type="ECO:0000256" key="3">
    <source>
        <dbReference type="ARBA" id="ARBA00022833"/>
    </source>
</evidence>
<evidence type="ECO:0000256" key="1">
    <source>
        <dbReference type="ARBA" id="ARBA00022723"/>
    </source>
</evidence>
<dbReference type="RefSeq" id="WP_014176236.1">
    <property type="nucleotide sequence ID" value="NC_016582.1"/>
</dbReference>
<keyword evidence="8" id="KW-1185">Reference proteome</keyword>
<feature type="zinc finger region" description="dksA C4-type" evidence="4">
    <location>
        <begin position="94"/>
        <end position="118"/>
    </location>
</feature>
<protein>
    <recommendedName>
        <fullName evidence="6">Zinc finger DksA/TraR C4-type domain-containing protein</fullName>
    </recommendedName>
</protein>
<dbReference type="SUPFAM" id="SSF109635">
    <property type="entry name" value="DnaK suppressor protein DksA, alpha-hairpin domain"/>
    <property type="match status" value="1"/>
</dbReference>
<evidence type="ECO:0000256" key="4">
    <source>
        <dbReference type="PROSITE-ProRule" id="PRU00510"/>
    </source>
</evidence>
<keyword evidence="1" id="KW-0479">Metal-binding</keyword>
<dbReference type="Proteomes" id="UP000000377">
    <property type="component" value="Chromosome"/>
</dbReference>
<keyword evidence="2" id="KW-0863">Zinc-finger</keyword>
<dbReference type="eggNOG" id="COG1734">
    <property type="taxonomic scope" value="Bacteria"/>
</dbReference>
<keyword evidence="3" id="KW-0862">Zinc</keyword>
<dbReference type="PANTHER" id="PTHR33823">
    <property type="entry name" value="RNA POLYMERASE-BINDING TRANSCRIPTION FACTOR DKSA-RELATED"/>
    <property type="match status" value="1"/>
</dbReference>
<keyword evidence="5" id="KW-0175">Coiled coil</keyword>
<proteinExistence type="predicted"/>